<organism evidence="2 3">
    <name type="scientific">Rathayibacter iranicus</name>
    <dbReference type="NCBI Taxonomy" id="59737"/>
    <lineage>
        <taxon>Bacteria</taxon>
        <taxon>Bacillati</taxon>
        <taxon>Actinomycetota</taxon>
        <taxon>Actinomycetes</taxon>
        <taxon>Micrococcales</taxon>
        <taxon>Microbacteriaceae</taxon>
        <taxon>Rathayibacter</taxon>
    </lineage>
</organism>
<feature type="transmembrane region" description="Helical" evidence="1">
    <location>
        <begin position="215"/>
        <end position="234"/>
    </location>
</feature>
<name>A0AAD1AFP9_9MICO</name>
<keyword evidence="1" id="KW-0812">Transmembrane</keyword>
<accession>A0AAD1AFP9</accession>
<proteinExistence type="predicted"/>
<dbReference type="KEGG" id="ria:C7V51_12760"/>
<evidence type="ECO:0000256" key="1">
    <source>
        <dbReference type="SAM" id="Phobius"/>
    </source>
</evidence>
<dbReference type="EMBL" id="CP028130">
    <property type="protein sequence ID" value="AZZ56647.1"/>
    <property type="molecule type" value="Genomic_DNA"/>
</dbReference>
<keyword evidence="1" id="KW-1133">Transmembrane helix</keyword>
<dbReference type="Proteomes" id="UP000283946">
    <property type="component" value="Chromosome"/>
</dbReference>
<feature type="transmembrane region" description="Helical" evidence="1">
    <location>
        <begin position="20"/>
        <end position="42"/>
    </location>
</feature>
<feature type="transmembrane region" description="Helical" evidence="1">
    <location>
        <begin position="94"/>
        <end position="125"/>
    </location>
</feature>
<evidence type="ECO:0000313" key="2">
    <source>
        <dbReference type="EMBL" id="AZZ56647.1"/>
    </source>
</evidence>
<gene>
    <name evidence="2" type="ORF">C7V51_12760</name>
</gene>
<dbReference type="RefSeq" id="WP_104265845.1">
    <property type="nucleotide sequence ID" value="NZ_CP028130.1"/>
</dbReference>
<feature type="transmembrane region" description="Helical" evidence="1">
    <location>
        <begin position="137"/>
        <end position="158"/>
    </location>
</feature>
<evidence type="ECO:0000313" key="3">
    <source>
        <dbReference type="Proteomes" id="UP000283946"/>
    </source>
</evidence>
<reference evidence="2 3" key="1">
    <citation type="submission" date="2018-03" db="EMBL/GenBank/DDBJ databases">
        <title>Bacteriophage NCPPB3778 and a type I-E CRISPR drive the evolution of the US Biological Select Agent, Rathayibacter toxicus.</title>
        <authorList>
            <person name="Davis E.W.II."/>
            <person name="Tabima J.F."/>
            <person name="Weisberg A.J."/>
            <person name="Dantas Lopes L."/>
            <person name="Wiseman M.S."/>
            <person name="Wiseman M.S."/>
            <person name="Pupko T."/>
            <person name="Belcher M.S."/>
            <person name="Sechler A.J."/>
            <person name="Tancos M.A."/>
            <person name="Schroeder B.K."/>
            <person name="Murray T.D."/>
            <person name="Luster D.G."/>
            <person name="Schneider W.L."/>
            <person name="Rogers E."/>
            <person name="Andreote F.D."/>
            <person name="Grunwald N.J."/>
            <person name="Putnam M.L."/>
            <person name="Chang J.H."/>
        </authorList>
    </citation>
    <scope>NUCLEOTIDE SEQUENCE [LARGE SCALE GENOMIC DNA]</scope>
    <source>
        <strain evidence="2 3">NCCPB 2253</strain>
    </source>
</reference>
<protein>
    <submittedName>
        <fullName evidence="2">Uncharacterized protein</fullName>
    </submittedName>
</protein>
<feature type="transmembrane region" description="Helical" evidence="1">
    <location>
        <begin position="48"/>
        <end position="73"/>
    </location>
</feature>
<feature type="transmembrane region" description="Helical" evidence="1">
    <location>
        <begin position="165"/>
        <end position="185"/>
    </location>
</feature>
<keyword evidence="1" id="KW-0472">Membrane</keyword>
<sequence>MRLVRSEILRARSGSSFPLLLSYAVIVPGFTLGQTGILHSLASLDDGAATRLVFACVACAALGACFYGSYAYTRETYYHSLERTLLLGNRDAILIGKSVAGAASGAIFGVVAILCWTPITIAVLAASGHGLVVDATVAVAAVGTILSCALSGVIGVAVGYVIRNYYLGIPVILILPPLIAVPMLTHLREIERFLPAGALAGSTVAPLDGLLPAPLALLVLLAWSILSVAGARAVERRRRR</sequence>
<dbReference type="AlphaFoldDB" id="A0AAD1AFP9"/>